<feature type="compositionally biased region" description="Polar residues" evidence="8">
    <location>
        <begin position="73"/>
        <end position="82"/>
    </location>
</feature>
<dbReference type="Gene3D" id="2.50.20.20">
    <property type="match status" value="1"/>
</dbReference>
<dbReference type="Proteomes" id="UP000193738">
    <property type="component" value="Unassembled WGS sequence"/>
</dbReference>
<dbReference type="InterPro" id="IPR029046">
    <property type="entry name" value="LolA/LolB/LppX"/>
</dbReference>
<organism evidence="10 11">
    <name type="scientific">Mycobacterium gastri</name>
    <dbReference type="NCBI Taxonomy" id="1777"/>
    <lineage>
        <taxon>Bacteria</taxon>
        <taxon>Bacillati</taxon>
        <taxon>Actinomycetota</taxon>
        <taxon>Actinomycetes</taxon>
        <taxon>Mycobacteriales</taxon>
        <taxon>Mycobacteriaceae</taxon>
        <taxon>Mycobacterium</taxon>
    </lineage>
</organism>
<evidence type="ECO:0000256" key="7">
    <source>
        <dbReference type="ARBA" id="ARBA00023288"/>
    </source>
</evidence>
<comment type="subcellular location">
    <subcellularLocation>
        <location evidence="1">Cell envelope</location>
    </subcellularLocation>
</comment>
<dbReference type="CDD" id="cd16334">
    <property type="entry name" value="LppX-like"/>
    <property type="match status" value="1"/>
</dbReference>
<dbReference type="SUPFAM" id="SSF89392">
    <property type="entry name" value="Prokaryotic lipoproteins and lipoprotein localization factors"/>
    <property type="match status" value="1"/>
</dbReference>
<proteinExistence type="inferred from homology"/>
<accession>A0A1X1VQ17</accession>
<evidence type="ECO:0000256" key="6">
    <source>
        <dbReference type="ARBA" id="ARBA00023139"/>
    </source>
</evidence>
<dbReference type="Pfam" id="PF07161">
    <property type="entry name" value="LppX_LprAFG"/>
    <property type="match status" value="1"/>
</dbReference>
<evidence type="ECO:0008006" key="12">
    <source>
        <dbReference type="Google" id="ProtNLM"/>
    </source>
</evidence>
<keyword evidence="11" id="KW-1185">Reference proteome</keyword>
<evidence type="ECO:0000256" key="3">
    <source>
        <dbReference type="ARBA" id="ARBA00022475"/>
    </source>
</evidence>
<keyword evidence="4" id="KW-0732">Signal</keyword>
<keyword evidence="7" id="KW-0449">Lipoprotein</keyword>
<evidence type="ECO:0000256" key="8">
    <source>
        <dbReference type="SAM" id="MobiDB-lite"/>
    </source>
</evidence>
<keyword evidence="9" id="KW-1133">Transmembrane helix</keyword>
<feature type="compositionally biased region" description="Low complexity" evidence="8">
    <location>
        <begin position="45"/>
        <end position="72"/>
    </location>
</feature>
<gene>
    <name evidence="10" type="ORF">AWC07_00225</name>
</gene>
<dbReference type="InterPro" id="IPR009830">
    <property type="entry name" value="LppX/LprAFG"/>
</dbReference>
<evidence type="ECO:0000256" key="2">
    <source>
        <dbReference type="ARBA" id="ARBA00009194"/>
    </source>
</evidence>
<dbReference type="STRING" id="1777.AWC07_00225"/>
<comment type="caution">
    <text evidence="10">The sequence shown here is derived from an EMBL/GenBank/DDBJ whole genome shotgun (WGS) entry which is preliminary data.</text>
</comment>
<dbReference type="EMBL" id="LQOX01000089">
    <property type="protein sequence ID" value="ORV71141.1"/>
    <property type="molecule type" value="Genomic_DNA"/>
</dbReference>
<dbReference type="RefSeq" id="WP_036411825.1">
    <property type="nucleotide sequence ID" value="NZ_LQOX01000089.1"/>
</dbReference>
<keyword evidence="5 9" id="KW-0472">Membrane</keyword>
<keyword evidence="3" id="KW-1003">Cell membrane</keyword>
<keyword evidence="9" id="KW-0812">Transmembrane</keyword>
<sequence>MNGLISQTQTSHRRVTHPPSIPVPAAMVFAAALIATVISGCGHKSTTATSQTSGASGAPTSATSGATGAPSPEAQQLLQDSSKATKALHSLHVNLATTNITTLPMESVDADVTNQPEGNAQAVGNATVRMQPKAPVVSKQFLVTKKTMYTKDDSGKYTSLGPAEKIYDPGIIMDKDKGLGNVIGKVASAQIAGKETIDGVATVKVTGTIDAAVIDPVVPQLGKGGGTLPVTLYITDVNAAGAGTTATSGAPAPSPNLVRMVIDKDQGHVTITLSAWGAPVTIPNPTG</sequence>
<evidence type="ECO:0000313" key="11">
    <source>
        <dbReference type="Proteomes" id="UP000193738"/>
    </source>
</evidence>
<protein>
    <recommendedName>
        <fullName evidence="12">Diacylated glycolipid transporter LprF</fullName>
    </recommendedName>
</protein>
<evidence type="ECO:0000256" key="9">
    <source>
        <dbReference type="SAM" id="Phobius"/>
    </source>
</evidence>
<evidence type="ECO:0000256" key="5">
    <source>
        <dbReference type="ARBA" id="ARBA00023136"/>
    </source>
</evidence>
<comment type="similarity">
    <text evidence="2">Belongs to the LppX/LprAFG lipoprotein family.</text>
</comment>
<feature type="transmembrane region" description="Helical" evidence="9">
    <location>
        <begin position="21"/>
        <end position="40"/>
    </location>
</feature>
<name>A0A1X1VQ17_MYCGS</name>
<feature type="region of interest" description="Disordered" evidence="8">
    <location>
        <begin position="44"/>
        <end position="82"/>
    </location>
</feature>
<reference evidence="10 11" key="1">
    <citation type="submission" date="2016-01" db="EMBL/GenBank/DDBJ databases">
        <title>The new phylogeny of the genus Mycobacterium.</title>
        <authorList>
            <person name="Tarcisio F."/>
            <person name="Conor M."/>
            <person name="Antonella G."/>
            <person name="Elisabetta G."/>
            <person name="Giulia F.S."/>
            <person name="Sara T."/>
            <person name="Anna F."/>
            <person name="Clotilde B."/>
            <person name="Roberto B."/>
            <person name="Veronica D.S."/>
            <person name="Fabio R."/>
            <person name="Monica P."/>
            <person name="Olivier J."/>
            <person name="Enrico T."/>
            <person name="Nicola S."/>
        </authorList>
    </citation>
    <scope>NUCLEOTIDE SEQUENCE [LARGE SCALE GENOMIC DNA]</scope>
    <source>
        <strain evidence="10 11">DSM 43505</strain>
    </source>
</reference>
<dbReference type="AlphaFoldDB" id="A0A1X1VQ17"/>
<evidence type="ECO:0000313" key="10">
    <source>
        <dbReference type="EMBL" id="ORV71141.1"/>
    </source>
</evidence>
<keyword evidence="6" id="KW-0564">Palmitate</keyword>
<evidence type="ECO:0000256" key="1">
    <source>
        <dbReference type="ARBA" id="ARBA00004196"/>
    </source>
</evidence>
<dbReference type="GO" id="GO:0030313">
    <property type="term" value="C:cell envelope"/>
    <property type="evidence" value="ECO:0007669"/>
    <property type="project" value="UniProtKB-SubCell"/>
</dbReference>
<evidence type="ECO:0000256" key="4">
    <source>
        <dbReference type="ARBA" id="ARBA00022729"/>
    </source>
</evidence>